<dbReference type="PATRIC" id="fig|1096930.3.peg.358"/>
<keyword evidence="1" id="KW-0812">Transmembrane</keyword>
<protein>
    <recommendedName>
        <fullName evidence="2">HTH luxR-type domain-containing protein</fullName>
    </recommendedName>
</protein>
<evidence type="ECO:0000259" key="2">
    <source>
        <dbReference type="SMART" id="SM00421"/>
    </source>
</evidence>
<dbReference type="InterPro" id="IPR016032">
    <property type="entry name" value="Sig_transdc_resp-reg_C-effctor"/>
</dbReference>
<accession>T0I2A0</accession>
<dbReference type="SUPFAM" id="SSF46894">
    <property type="entry name" value="C-terminal effector domain of the bipartite response regulators"/>
    <property type="match status" value="1"/>
</dbReference>
<proteinExistence type="predicted"/>
<dbReference type="eggNOG" id="COG2197">
    <property type="taxonomic scope" value="Bacteria"/>
</dbReference>
<feature type="domain" description="HTH luxR-type" evidence="2">
    <location>
        <begin position="18"/>
        <end position="75"/>
    </location>
</feature>
<dbReference type="EMBL" id="ATHL01000015">
    <property type="protein sequence ID" value="EQB19432.1"/>
    <property type="molecule type" value="Genomic_DNA"/>
</dbReference>
<evidence type="ECO:0000313" key="4">
    <source>
        <dbReference type="Proteomes" id="UP000015527"/>
    </source>
</evidence>
<comment type="caution">
    <text evidence="3">The sequence shown here is derived from an EMBL/GenBank/DDBJ whole genome shotgun (WGS) entry which is preliminary data.</text>
</comment>
<gene>
    <name evidence="3" type="ORF">L284_01840</name>
</gene>
<dbReference type="RefSeq" id="WP_021232348.1">
    <property type="nucleotide sequence ID" value="NZ_ATHL01000015.1"/>
</dbReference>
<reference evidence="3 4" key="1">
    <citation type="journal article" date="2013" name="Genome Announc.">
        <title>Genome Sequence of Novosphingobium lindaniclasticum LE124T, Isolated from a Hexachlorocyclohexane Dumpsite.</title>
        <authorList>
            <person name="Saxena A."/>
            <person name="Nayyar N."/>
            <person name="Sangwan N."/>
            <person name="Kumari R."/>
            <person name="Khurana J.P."/>
            <person name="Lal R."/>
        </authorList>
    </citation>
    <scope>NUCLEOTIDE SEQUENCE [LARGE SCALE GENOMIC DNA]</scope>
    <source>
        <strain evidence="3 4">LE124</strain>
    </source>
</reference>
<dbReference type="GO" id="GO:0003677">
    <property type="term" value="F:DNA binding"/>
    <property type="evidence" value="ECO:0007669"/>
    <property type="project" value="InterPro"/>
</dbReference>
<organism evidence="3 4">
    <name type="scientific">Novosphingobium lindaniclasticum LE124</name>
    <dbReference type="NCBI Taxonomy" id="1096930"/>
    <lineage>
        <taxon>Bacteria</taxon>
        <taxon>Pseudomonadati</taxon>
        <taxon>Pseudomonadota</taxon>
        <taxon>Alphaproteobacteria</taxon>
        <taxon>Sphingomonadales</taxon>
        <taxon>Sphingomonadaceae</taxon>
        <taxon>Novosphingobium</taxon>
    </lineage>
</organism>
<sequence length="182" mass="19963">MRADVREITDTSEATGLLENLTPKQVEVLDRLLMHRTTKEIARELGIAPNTVDQRINGVRDKWGTVNRKDTARLYGQLLELCGKSTYGFSRVDAEPDEGEESDQDLSVDPVFVLSDARPMAPMARQSDWFETRIAQPTGLEAFDAKFGRAGRVGAVFVLALITAVTLAATLAIAETLGKLLS</sequence>
<dbReference type="GO" id="GO:0006355">
    <property type="term" value="P:regulation of DNA-templated transcription"/>
    <property type="evidence" value="ECO:0007669"/>
    <property type="project" value="InterPro"/>
</dbReference>
<dbReference type="SMART" id="SM00421">
    <property type="entry name" value="HTH_LUXR"/>
    <property type="match status" value="1"/>
</dbReference>
<keyword evidence="1" id="KW-0472">Membrane</keyword>
<feature type="transmembrane region" description="Helical" evidence="1">
    <location>
        <begin position="153"/>
        <end position="174"/>
    </location>
</feature>
<dbReference type="Gene3D" id="1.10.10.10">
    <property type="entry name" value="Winged helix-like DNA-binding domain superfamily/Winged helix DNA-binding domain"/>
    <property type="match status" value="1"/>
</dbReference>
<keyword evidence="4" id="KW-1185">Reference proteome</keyword>
<evidence type="ECO:0000313" key="3">
    <source>
        <dbReference type="EMBL" id="EQB19432.1"/>
    </source>
</evidence>
<dbReference type="Pfam" id="PF00196">
    <property type="entry name" value="GerE"/>
    <property type="match status" value="1"/>
</dbReference>
<evidence type="ECO:0000256" key="1">
    <source>
        <dbReference type="SAM" id="Phobius"/>
    </source>
</evidence>
<dbReference type="Proteomes" id="UP000015527">
    <property type="component" value="Unassembled WGS sequence"/>
</dbReference>
<dbReference type="InterPro" id="IPR000792">
    <property type="entry name" value="Tscrpt_reg_LuxR_C"/>
</dbReference>
<keyword evidence="1" id="KW-1133">Transmembrane helix</keyword>
<dbReference type="InterPro" id="IPR036388">
    <property type="entry name" value="WH-like_DNA-bd_sf"/>
</dbReference>
<dbReference type="AlphaFoldDB" id="T0I2A0"/>
<name>T0I2A0_9SPHN</name>